<sequence>MKLDLGEGDFDAGDGGGMKLTERGTNPDDKLLELATAFFTTIAEAEHVKALLAMFSSSKYNNNLNKEKKTMGNCLALPLLKEDDQVLQVIKMDDGKIMEFKNPLLVKDLLVNYPSSYVGAFKEAKHPLPLEHKLKIGKIYYLLPRAGSDDDHEEHRKIEAPAKRIKVVITKAQLQQLIAKQRADLKSSSSQSLHPSLK</sequence>
<dbReference type="Proteomes" id="UP001153076">
    <property type="component" value="Unassembled WGS sequence"/>
</dbReference>
<name>A0A9Q1QKP6_9CARY</name>
<reference evidence="1" key="1">
    <citation type="submission" date="2022-04" db="EMBL/GenBank/DDBJ databases">
        <title>Carnegiea gigantea Genome sequencing and assembly v2.</title>
        <authorList>
            <person name="Copetti D."/>
            <person name="Sanderson M.J."/>
            <person name="Burquez A."/>
            <person name="Wojciechowski M.F."/>
        </authorList>
    </citation>
    <scope>NUCLEOTIDE SEQUENCE</scope>
    <source>
        <strain evidence="1">SGP5-SGP5p</strain>
        <tissue evidence="1">Aerial part</tissue>
    </source>
</reference>
<dbReference type="InterPro" id="IPR025322">
    <property type="entry name" value="PADRE_dom"/>
</dbReference>
<accession>A0A9Q1QKP6</accession>
<gene>
    <name evidence="1" type="ORF">Cgig2_016034</name>
</gene>
<dbReference type="Pfam" id="PF14009">
    <property type="entry name" value="PADRE"/>
    <property type="match status" value="1"/>
</dbReference>
<organism evidence="1 2">
    <name type="scientific">Carnegiea gigantea</name>
    <dbReference type="NCBI Taxonomy" id="171969"/>
    <lineage>
        <taxon>Eukaryota</taxon>
        <taxon>Viridiplantae</taxon>
        <taxon>Streptophyta</taxon>
        <taxon>Embryophyta</taxon>
        <taxon>Tracheophyta</taxon>
        <taxon>Spermatophyta</taxon>
        <taxon>Magnoliopsida</taxon>
        <taxon>eudicotyledons</taxon>
        <taxon>Gunneridae</taxon>
        <taxon>Pentapetalae</taxon>
        <taxon>Caryophyllales</taxon>
        <taxon>Cactineae</taxon>
        <taxon>Cactaceae</taxon>
        <taxon>Cactoideae</taxon>
        <taxon>Echinocereeae</taxon>
        <taxon>Carnegiea</taxon>
    </lineage>
</organism>
<dbReference type="EMBL" id="JAKOGI010000058">
    <property type="protein sequence ID" value="KAJ8446263.1"/>
    <property type="molecule type" value="Genomic_DNA"/>
</dbReference>
<evidence type="ECO:0000313" key="1">
    <source>
        <dbReference type="EMBL" id="KAJ8446263.1"/>
    </source>
</evidence>
<proteinExistence type="predicted"/>
<dbReference type="OrthoDB" id="1908589at2759"/>
<comment type="caution">
    <text evidence="1">The sequence shown here is derived from an EMBL/GenBank/DDBJ whole genome shotgun (WGS) entry which is preliminary data.</text>
</comment>
<evidence type="ECO:0000313" key="2">
    <source>
        <dbReference type="Proteomes" id="UP001153076"/>
    </source>
</evidence>
<protein>
    <submittedName>
        <fullName evidence="1">Uncharacterized protein</fullName>
    </submittedName>
</protein>
<dbReference type="PANTHER" id="PTHR33148">
    <property type="entry name" value="PLASTID MOVEMENT IMPAIRED PROTEIN-RELATED"/>
    <property type="match status" value="1"/>
</dbReference>
<dbReference type="AlphaFoldDB" id="A0A9Q1QKP6"/>
<dbReference type="PANTHER" id="PTHR33148:SF2">
    <property type="entry name" value="DUF4228 DOMAIN-CONTAINING PROTEIN"/>
    <property type="match status" value="1"/>
</dbReference>
<keyword evidence="2" id="KW-1185">Reference proteome</keyword>